<comment type="similarity">
    <text evidence="2">Belongs to the TsaE family.</text>
</comment>
<evidence type="ECO:0000256" key="7">
    <source>
        <dbReference type="ARBA" id="ARBA00022741"/>
    </source>
</evidence>
<evidence type="ECO:0000256" key="5">
    <source>
        <dbReference type="ARBA" id="ARBA00022694"/>
    </source>
</evidence>
<keyword evidence="14" id="KW-1185">Reference proteome</keyword>
<dbReference type="KEGG" id="asla:NCTC11923_01086"/>
<feature type="region of interest" description="Disordered" evidence="12">
    <location>
        <begin position="180"/>
        <end position="203"/>
    </location>
</feature>
<proteinExistence type="inferred from homology"/>
<reference evidence="13 14" key="1">
    <citation type="submission" date="2018-12" db="EMBL/GenBank/DDBJ databases">
        <authorList>
            <consortium name="Pathogen Informatics"/>
        </authorList>
    </citation>
    <scope>NUCLEOTIDE SEQUENCE [LARGE SCALE GENOMIC DNA]</scope>
    <source>
        <strain evidence="13 14">NCTC11923</strain>
    </source>
</reference>
<protein>
    <recommendedName>
        <fullName evidence="3">tRNA threonylcarbamoyladenosine biosynthesis protein TsaE</fullName>
    </recommendedName>
    <alternativeName>
        <fullName evidence="11">t(6)A37 threonylcarbamoyladenosine biosynthesis protein TsaE</fullName>
    </alternativeName>
</protein>
<sequence length="203" mass="20802">MSPQQMPEAAPAVPEAGEEGVVVATASAGQTRDLGERLAALLRAGDLVVLAGGLGAGKTTLAQGIGAGLGVRGRVSSPTFIIARTHPSTRGGPDLIHVDAYRLGSLEEVDALDLDSSLQDSVTLVEWGEDKVESLAAEPLTVEVRRPHGGLEAGTDLDGADDGRRLIVLRGAGERWSRAELETLAEPAGPLESLAGAEEAGSD</sequence>
<dbReference type="Pfam" id="PF02367">
    <property type="entry name" value="TsaE"/>
    <property type="match status" value="1"/>
</dbReference>
<keyword evidence="8" id="KW-0067">ATP-binding</keyword>
<evidence type="ECO:0000256" key="4">
    <source>
        <dbReference type="ARBA" id="ARBA00022490"/>
    </source>
</evidence>
<dbReference type="Proteomes" id="UP000276899">
    <property type="component" value="Chromosome"/>
</dbReference>
<dbReference type="AlphaFoldDB" id="A0A448KC26"/>
<dbReference type="PANTHER" id="PTHR33540:SF2">
    <property type="entry name" value="TRNA THREONYLCARBAMOYLADENOSINE BIOSYNTHESIS PROTEIN TSAE"/>
    <property type="match status" value="1"/>
</dbReference>
<evidence type="ECO:0000256" key="9">
    <source>
        <dbReference type="ARBA" id="ARBA00022842"/>
    </source>
</evidence>
<evidence type="ECO:0000256" key="2">
    <source>
        <dbReference type="ARBA" id="ARBA00007599"/>
    </source>
</evidence>
<dbReference type="NCBIfam" id="TIGR00150">
    <property type="entry name" value="T6A_YjeE"/>
    <property type="match status" value="1"/>
</dbReference>
<keyword evidence="5" id="KW-0819">tRNA processing</keyword>
<comment type="function">
    <text evidence="10">Required for the formation of a threonylcarbamoyl group on adenosine at position 37 (t(6)A37) in tRNAs that read codons beginning with adenine. Is involved in the transfer of the threonylcarbamoyl moiety of threonylcarbamoyl-AMP (TC-AMP) to the N6 group of A37, together with TsaD and TsaB. TsaE seems to play an indirect role in the t(6)A biosynthesis pathway, possibly in regulating the core enzymatic function of TsaD.</text>
</comment>
<dbReference type="GO" id="GO:0005524">
    <property type="term" value="F:ATP binding"/>
    <property type="evidence" value="ECO:0007669"/>
    <property type="project" value="UniProtKB-KW"/>
</dbReference>
<keyword evidence="7" id="KW-0547">Nucleotide-binding</keyword>
<keyword evidence="4" id="KW-0963">Cytoplasm</keyword>
<dbReference type="InterPro" id="IPR027417">
    <property type="entry name" value="P-loop_NTPase"/>
</dbReference>
<comment type="subcellular location">
    <subcellularLocation>
        <location evidence="1">Cytoplasm</location>
    </subcellularLocation>
</comment>
<evidence type="ECO:0000256" key="1">
    <source>
        <dbReference type="ARBA" id="ARBA00004496"/>
    </source>
</evidence>
<dbReference type="GO" id="GO:0005737">
    <property type="term" value="C:cytoplasm"/>
    <property type="evidence" value="ECO:0007669"/>
    <property type="project" value="UniProtKB-SubCell"/>
</dbReference>
<evidence type="ECO:0000256" key="3">
    <source>
        <dbReference type="ARBA" id="ARBA00019010"/>
    </source>
</evidence>
<dbReference type="SUPFAM" id="SSF52540">
    <property type="entry name" value="P-loop containing nucleoside triphosphate hydrolases"/>
    <property type="match status" value="1"/>
</dbReference>
<evidence type="ECO:0000256" key="6">
    <source>
        <dbReference type="ARBA" id="ARBA00022723"/>
    </source>
</evidence>
<dbReference type="EMBL" id="LR134363">
    <property type="protein sequence ID" value="VEG74452.1"/>
    <property type="molecule type" value="Genomic_DNA"/>
</dbReference>
<keyword evidence="6" id="KW-0479">Metal-binding</keyword>
<accession>A0A448KC26</accession>
<dbReference type="InterPro" id="IPR003442">
    <property type="entry name" value="T6A_TsaE"/>
</dbReference>
<evidence type="ECO:0000256" key="12">
    <source>
        <dbReference type="SAM" id="MobiDB-lite"/>
    </source>
</evidence>
<evidence type="ECO:0000313" key="13">
    <source>
        <dbReference type="EMBL" id="VEG74452.1"/>
    </source>
</evidence>
<evidence type="ECO:0000256" key="8">
    <source>
        <dbReference type="ARBA" id="ARBA00022840"/>
    </source>
</evidence>
<organism evidence="13 14">
    <name type="scientific">Actinomyces slackii</name>
    <dbReference type="NCBI Taxonomy" id="52774"/>
    <lineage>
        <taxon>Bacteria</taxon>
        <taxon>Bacillati</taxon>
        <taxon>Actinomycetota</taxon>
        <taxon>Actinomycetes</taxon>
        <taxon>Actinomycetales</taxon>
        <taxon>Actinomycetaceae</taxon>
        <taxon>Actinomyces</taxon>
    </lineage>
</organism>
<dbReference type="PANTHER" id="PTHR33540">
    <property type="entry name" value="TRNA THREONYLCARBAMOYLADENOSINE BIOSYNTHESIS PROTEIN TSAE"/>
    <property type="match status" value="1"/>
</dbReference>
<gene>
    <name evidence="13" type="primary">ydiB</name>
    <name evidence="13" type="ORF">NCTC11923_01086</name>
</gene>
<name>A0A448KC26_9ACTO</name>
<evidence type="ECO:0000256" key="11">
    <source>
        <dbReference type="ARBA" id="ARBA00032441"/>
    </source>
</evidence>
<dbReference type="GO" id="GO:0002949">
    <property type="term" value="P:tRNA threonylcarbamoyladenosine modification"/>
    <property type="evidence" value="ECO:0007669"/>
    <property type="project" value="InterPro"/>
</dbReference>
<dbReference type="Gene3D" id="3.40.50.300">
    <property type="entry name" value="P-loop containing nucleotide triphosphate hydrolases"/>
    <property type="match status" value="1"/>
</dbReference>
<evidence type="ECO:0000256" key="10">
    <source>
        <dbReference type="ARBA" id="ARBA00024908"/>
    </source>
</evidence>
<keyword evidence="9" id="KW-0460">Magnesium</keyword>
<evidence type="ECO:0000313" key="14">
    <source>
        <dbReference type="Proteomes" id="UP000276899"/>
    </source>
</evidence>
<dbReference type="GO" id="GO:0046872">
    <property type="term" value="F:metal ion binding"/>
    <property type="evidence" value="ECO:0007669"/>
    <property type="project" value="UniProtKB-KW"/>
</dbReference>
<dbReference type="STRING" id="1278298.GCA_000428685_01451"/>